<keyword evidence="2" id="KW-0479">Metal-binding</keyword>
<dbReference type="Pfam" id="PF05907">
    <property type="entry name" value="CXXC_Zn-b_euk"/>
    <property type="match status" value="1"/>
</dbReference>
<reference evidence="5" key="1">
    <citation type="submission" date="2015-09" db="EMBL/GenBank/DDBJ databases">
        <authorList>
            <consortium name="Pathogen Informatics"/>
        </authorList>
    </citation>
    <scope>NUCLEOTIDE SEQUENCE [LARGE SCALE GENOMIC DNA]</scope>
    <source>
        <strain evidence="5">Lake Konstanz</strain>
    </source>
</reference>
<dbReference type="InterPro" id="IPR008584">
    <property type="entry name" value="CXXC_Zn-binding_euk"/>
</dbReference>
<dbReference type="AlphaFoldDB" id="A0A0S4JVB0"/>
<keyword evidence="3" id="KW-0862">Zinc</keyword>
<accession>A0A0S4JVB0</accession>
<name>A0A0S4JVB0_BODSA</name>
<dbReference type="GO" id="GO:0008270">
    <property type="term" value="F:zinc ion binding"/>
    <property type="evidence" value="ECO:0007669"/>
    <property type="project" value="TreeGrafter"/>
</dbReference>
<dbReference type="OMA" id="TAHFVWR"/>
<evidence type="ECO:0008006" key="6">
    <source>
        <dbReference type="Google" id="ProtNLM"/>
    </source>
</evidence>
<keyword evidence="5" id="KW-1185">Reference proteome</keyword>
<proteinExistence type="inferred from homology"/>
<dbReference type="Proteomes" id="UP000051952">
    <property type="component" value="Unassembled WGS sequence"/>
</dbReference>
<evidence type="ECO:0000256" key="2">
    <source>
        <dbReference type="ARBA" id="ARBA00022723"/>
    </source>
</evidence>
<dbReference type="EMBL" id="CYKH01002221">
    <property type="protein sequence ID" value="CUG94157.1"/>
    <property type="molecule type" value="Genomic_DNA"/>
</dbReference>
<evidence type="ECO:0000313" key="4">
    <source>
        <dbReference type="EMBL" id="CUG94157.1"/>
    </source>
</evidence>
<protein>
    <recommendedName>
        <fullName evidence="6">DUF866 domain-containing protein</fullName>
    </recommendedName>
</protein>
<evidence type="ECO:0000256" key="1">
    <source>
        <dbReference type="ARBA" id="ARBA00007818"/>
    </source>
</evidence>
<organism evidence="4 5">
    <name type="scientific">Bodo saltans</name>
    <name type="common">Flagellated protozoan</name>
    <dbReference type="NCBI Taxonomy" id="75058"/>
    <lineage>
        <taxon>Eukaryota</taxon>
        <taxon>Discoba</taxon>
        <taxon>Euglenozoa</taxon>
        <taxon>Kinetoplastea</taxon>
        <taxon>Metakinetoplastina</taxon>
        <taxon>Eubodonida</taxon>
        <taxon>Bodonidae</taxon>
        <taxon>Bodo</taxon>
    </lineage>
</organism>
<dbReference type="OrthoDB" id="10248838at2759"/>
<sequence length="159" mass="17272">MPNFALLIRTKEVENVATVAPIAGRRWGLKLSCASCSEVTPNFVYIDESETVESDGGSANAMFSCKFCKKQISVNVLTKAYGTYDCTSAKPMPVAGFEVRGAEPVEAHLEEGWTVVATESEKEFSEGVNLDDDWVDYDDKGEQSVSILGVEVSFAKLGK</sequence>
<dbReference type="VEuPathDB" id="TriTrypDB:BSAL_46780"/>
<evidence type="ECO:0000313" key="5">
    <source>
        <dbReference type="Proteomes" id="UP000051952"/>
    </source>
</evidence>
<gene>
    <name evidence="4" type="ORF">BSAL_46780</name>
</gene>
<comment type="similarity">
    <text evidence="1">Belongs to the UPF0587 family.</text>
</comment>
<dbReference type="SUPFAM" id="SSF141678">
    <property type="entry name" value="MAL13P1.257-like"/>
    <property type="match status" value="1"/>
</dbReference>
<evidence type="ECO:0000256" key="3">
    <source>
        <dbReference type="ARBA" id="ARBA00022833"/>
    </source>
</evidence>
<dbReference type="PANTHER" id="PTHR12857">
    <property type="entry name" value="CXXC MOTIF CONTAINING ZINC BINDING PROTEIN"/>
    <property type="match status" value="1"/>
</dbReference>
<dbReference type="PANTHER" id="PTHR12857:SF0">
    <property type="entry name" value="CXXC MOTIF CONTAINING ZINC BINDING PROTEIN"/>
    <property type="match status" value="1"/>
</dbReference>